<gene>
    <name evidence="3" type="ORF">C8P69_101146</name>
</gene>
<dbReference type="InterPro" id="IPR029058">
    <property type="entry name" value="AB_hydrolase_fold"/>
</dbReference>
<keyword evidence="4" id="KW-1185">Reference proteome</keyword>
<proteinExistence type="predicted"/>
<feature type="compositionally biased region" description="Pro residues" evidence="1">
    <location>
        <begin position="196"/>
        <end position="210"/>
    </location>
</feature>
<reference evidence="3 4" key="1">
    <citation type="submission" date="2018-04" db="EMBL/GenBank/DDBJ databases">
        <title>Genomic Encyclopedia of Archaeal and Bacterial Type Strains, Phase II (KMG-II): from individual species to whole genera.</title>
        <authorList>
            <person name="Goeker M."/>
        </authorList>
    </citation>
    <scope>NUCLEOTIDE SEQUENCE [LARGE SCALE GENOMIC DNA]</scope>
    <source>
        <strain evidence="3 4">DSM 25521</strain>
    </source>
</reference>
<evidence type="ECO:0008006" key="5">
    <source>
        <dbReference type="Google" id="ProtNLM"/>
    </source>
</evidence>
<feature type="signal peptide" evidence="2">
    <location>
        <begin position="1"/>
        <end position="27"/>
    </location>
</feature>
<keyword evidence="2" id="KW-0732">Signal</keyword>
<organism evidence="3 4">
    <name type="scientific">Phreatobacter oligotrophus</name>
    <dbReference type="NCBI Taxonomy" id="1122261"/>
    <lineage>
        <taxon>Bacteria</taxon>
        <taxon>Pseudomonadati</taxon>
        <taxon>Pseudomonadota</taxon>
        <taxon>Alphaproteobacteria</taxon>
        <taxon>Hyphomicrobiales</taxon>
        <taxon>Phreatobacteraceae</taxon>
        <taxon>Phreatobacter</taxon>
    </lineage>
</organism>
<name>A0A2T4ZHM0_9HYPH</name>
<dbReference type="EMBL" id="PZZL01000001">
    <property type="protein sequence ID" value="PTM61478.1"/>
    <property type="molecule type" value="Genomic_DNA"/>
</dbReference>
<dbReference type="Proteomes" id="UP000241808">
    <property type="component" value="Unassembled WGS sequence"/>
</dbReference>
<dbReference type="AlphaFoldDB" id="A0A2T4ZHM0"/>
<dbReference type="Gene3D" id="3.40.50.1820">
    <property type="entry name" value="alpha/beta hydrolase"/>
    <property type="match status" value="1"/>
</dbReference>
<accession>A0A2T4ZHM0</accession>
<evidence type="ECO:0000256" key="1">
    <source>
        <dbReference type="SAM" id="MobiDB-lite"/>
    </source>
</evidence>
<feature type="chain" id="PRO_5015599471" description="Alpha/beta hydrolase family protein" evidence="2">
    <location>
        <begin position="28"/>
        <end position="210"/>
    </location>
</feature>
<protein>
    <recommendedName>
        <fullName evidence="5">Alpha/beta hydrolase family protein</fullName>
    </recommendedName>
</protein>
<evidence type="ECO:0000313" key="3">
    <source>
        <dbReference type="EMBL" id="PTM61478.1"/>
    </source>
</evidence>
<dbReference type="SUPFAM" id="SSF53474">
    <property type="entry name" value="alpha/beta-Hydrolases"/>
    <property type="match status" value="1"/>
</dbReference>
<evidence type="ECO:0000256" key="2">
    <source>
        <dbReference type="SAM" id="SignalP"/>
    </source>
</evidence>
<feature type="region of interest" description="Disordered" evidence="1">
    <location>
        <begin position="188"/>
        <end position="210"/>
    </location>
</feature>
<sequence>MTRGMPRRIFGILLTVACLAGLSAARAQDTRPTVLLLDGLFIYVHQTYVGVSALAPRLEEMGYRAVVDTHLMARTSTEEPALIIGHSMGGTSALKHAAQMVAAGKPAPVILTIDAAFGSPPCPVARCTNYFSPGFPKLEGAENVDAWQAGAFMVNHAMLATNETVQRLVLQKAAALLAERQAAEAARRTAELAPGFTPPTSAPVPMPRPR</sequence>
<comment type="caution">
    <text evidence="3">The sequence shown here is derived from an EMBL/GenBank/DDBJ whole genome shotgun (WGS) entry which is preliminary data.</text>
</comment>
<evidence type="ECO:0000313" key="4">
    <source>
        <dbReference type="Proteomes" id="UP000241808"/>
    </source>
</evidence>